<evidence type="ECO:0000256" key="3">
    <source>
        <dbReference type="ARBA" id="ARBA00023163"/>
    </source>
</evidence>
<keyword evidence="3" id="KW-0804">Transcription</keyword>
<evidence type="ECO:0000313" key="5">
    <source>
        <dbReference type="EMBL" id="KPI83676.1"/>
    </source>
</evidence>
<gene>
    <name evidence="5" type="ORF">ABL78_7286</name>
</gene>
<sequence>MFSSYVLYDTVAIEAVYFPHTFTAASTNGANSSNAVPANRSDSANNHGSHSHDDEPYELTLRDILLHRLTERYVGRVIPSRGLCVAITEVMEYSASSVRGAAASAWLTATFGVCVFAPIPGTRMKARIAHQNASGVYLTLDFCVSIPFLVPTSMLVPGSQYHAAQGLWYLPLDSSAEGGSGDTAEEKDVLCLPASNAHLRENGDVSSHTQSSTGMLEKVSLAAAGKAAGAMAPPSVPHNKYVVGAEVIVKVVSCTVSSEESVVAAEEAESSSGVGLGGGGNAFLSSPMLPSAGAGSEFGGALHEGPLPIMEIRGSFMGDALGPVAWFEDA</sequence>
<dbReference type="GO" id="GO:0006384">
    <property type="term" value="P:transcription initiation at RNA polymerase III promoter"/>
    <property type="evidence" value="ECO:0007669"/>
    <property type="project" value="TreeGrafter"/>
</dbReference>
<dbReference type="AlphaFoldDB" id="A0A0N0P336"/>
<dbReference type="Gene3D" id="3.30.1490.120">
    <property type="entry name" value="RNA polymerase Rpb7-like, N-terminal domain"/>
    <property type="match status" value="1"/>
</dbReference>
<evidence type="ECO:0000256" key="4">
    <source>
        <dbReference type="SAM" id="MobiDB-lite"/>
    </source>
</evidence>
<feature type="region of interest" description="Disordered" evidence="4">
    <location>
        <begin position="31"/>
        <end position="55"/>
    </location>
</feature>
<dbReference type="VEuPathDB" id="TriTrypDB:Lsey_0340_0060"/>
<keyword evidence="6" id="KW-1185">Reference proteome</keyword>
<dbReference type="InterPro" id="IPR036898">
    <property type="entry name" value="RNA_pol_Rpb7-like_N_sf"/>
</dbReference>
<proteinExistence type="predicted"/>
<dbReference type="Proteomes" id="UP000038009">
    <property type="component" value="Unassembled WGS sequence"/>
</dbReference>
<protein>
    <submittedName>
        <fullName evidence="5">Putative DNA-directed RNA polymerase III subunit</fullName>
    </submittedName>
</protein>
<evidence type="ECO:0000256" key="1">
    <source>
        <dbReference type="ARBA" id="ARBA00004123"/>
    </source>
</evidence>
<organism evidence="5 6">
    <name type="scientific">Leptomonas seymouri</name>
    <dbReference type="NCBI Taxonomy" id="5684"/>
    <lineage>
        <taxon>Eukaryota</taxon>
        <taxon>Discoba</taxon>
        <taxon>Euglenozoa</taxon>
        <taxon>Kinetoplastea</taxon>
        <taxon>Metakinetoplastina</taxon>
        <taxon>Trypanosomatida</taxon>
        <taxon>Trypanosomatidae</taxon>
        <taxon>Leishmaniinae</taxon>
        <taxon>Leptomonas</taxon>
    </lineage>
</organism>
<accession>A0A0N0P336</accession>
<dbReference type="EMBL" id="LJSK01000340">
    <property type="protein sequence ID" value="KPI83676.1"/>
    <property type="molecule type" value="Genomic_DNA"/>
</dbReference>
<reference evidence="5 6" key="1">
    <citation type="journal article" date="2015" name="PLoS Pathog.">
        <title>Leptomonas seymouri: Adaptations to the Dixenous Life Cycle Analyzed by Genome Sequencing, Transcriptome Profiling and Co-infection with Leishmania donovani.</title>
        <authorList>
            <person name="Kraeva N."/>
            <person name="Butenko A."/>
            <person name="Hlavacova J."/>
            <person name="Kostygov A."/>
            <person name="Myskova J."/>
            <person name="Grybchuk D."/>
            <person name="Lestinova T."/>
            <person name="Votypka J."/>
            <person name="Volf P."/>
            <person name="Opperdoes F."/>
            <person name="Flegontov P."/>
            <person name="Lukes J."/>
            <person name="Yurchenko V."/>
        </authorList>
    </citation>
    <scope>NUCLEOTIDE SEQUENCE [LARGE SCALE GENOMIC DNA]</scope>
    <source>
        <strain evidence="5 6">ATCC 30220</strain>
    </source>
</reference>
<dbReference type="InterPro" id="IPR012340">
    <property type="entry name" value="NA-bd_OB-fold"/>
</dbReference>
<dbReference type="GO" id="GO:0005666">
    <property type="term" value="C:RNA polymerase III complex"/>
    <property type="evidence" value="ECO:0007669"/>
    <property type="project" value="TreeGrafter"/>
</dbReference>
<dbReference type="PANTHER" id="PTHR12709">
    <property type="entry name" value="DNA-DIRECTED RNA POLYMERASE II, III"/>
    <property type="match status" value="1"/>
</dbReference>
<dbReference type="PANTHER" id="PTHR12709:SF1">
    <property type="entry name" value="DNA-DIRECTED RNA POLYMERASE III SUBUNIT RPC8"/>
    <property type="match status" value="1"/>
</dbReference>
<evidence type="ECO:0000256" key="2">
    <source>
        <dbReference type="ARBA" id="ARBA00022478"/>
    </source>
</evidence>
<comment type="caution">
    <text evidence="5">The sequence shown here is derived from an EMBL/GenBank/DDBJ whole genome shotgun (WGS) entry which is preliminary data.</text>
</comment>
<evidence type="ECO:0000313" key="6">
    <source>
        <dbReference type="Proteomes" id="UP000038009"/>
    </source>
</evidence>
<name>A0A0N0P336_LEPSE</name>
<dbReference type="OMA" id="KARIAYQ"/>
<dbReference type="OrthoDB" id="10256606at2759"/>
<dbReference type="SUPFAM" id="SSF88798">
    <property type="entry name" value="N-terminal, heterodimerisation domain of RBP7 (RpoE)"/>
    <property type="match status" value="1"/>
</dbReference>
<dbReference type="Gene3D" id="2.40.50.140">
    <property type="entry name" value="Nucleic acid-binding proteins"/>
    <property type="match status" value="1"/>
</dbReference>
<keyword evidence="2 5" id="KW-0240">DNA-directed RNA polymerase</keyword>
<dbReference type="InterPro" id="IPR045113">
    <property type="entry name" value="Rpb7-like"/>
</dbReference>
<comment type="subcellular location">
    <subcellularLocation>
        <location evidence="1">Nucleus</location>
    </subcellularLocation>
</comment>